<comment type="caution">
    <text evidence="1">The sequence shown here is derived from an EMBL/GenBank/DDBJ whole genome shotgun (WGS) entry which is preliminary data.</text>
</comment>
<organism evidence="1 2">
    <name type="scientific">Actinomadura keratinilytica</name>
    <dbReference type="NCBI Taxonomy" id="547461"/>
    <lineage>
        <taxon>Bacteria</taxon>
        <taxon>Bacillati</taxon>
        <taxon>Actinomycetota</taxon>
        <taxon>Actinomycetes</taxon>
        <taxon>Streptosporangiales</taxon>
        <taxon>Thermomonosporaceae</taxon>
        <taxon>Actinomadura</taxon>
    </lineage>
</organism>
<evidence type="ECO:0000313" key="1">
    <source>
        <dbReference type="EMBL" id="GAA4138060.1"/>
    </source>
</evidence>
<dbReference type="Proteomes" id="UP001500266">
    <property type="component" value="Unassembled WGS sequence"/>
</dbReference>
<keyword evidence="2" id="KW-1185">Reference proteome</keyword>
<dbReference type="EMBL" id="BAABDO010000025">
    <property type="protein sequence ID" value="GAA4138060.1"/>
    <property type="molecule type" value="Genomic_DNA"/>
</dbReference>
<reference evidence="2" key="1">
    <citation type="journal article" date="2019" name="Int. J. Syst. Evol. Microbiol.">
        <title>The Global Catalogue of Microorganisms (GCM) 10K type strain sequencing project: providing services to taxonomists for standard genome sequencing and annotation.</title>
        <authorList>
            <consortium name="The Broad Institute Genomics Platform"/>
            <consortium name="The Broad Institute Genome Sequencing Center for Infectious Disease"/>
            <person name="Wu L."/>
            <person name="Ma J."/>
        </authorList>
    </citation>
    <scope>NUCLEOTIDE SEQUENCE [LARGE SCALE GENOMIC DNA]</scope>
    <source>
        <strain evidence="2">JCM 17316</strain>
    </source>
</reference>
<name>A0ABP7YLV8_9ACTN</name>
<sequence>MRVLRATGVETEAAMPYAALHLLLGRHLDRIDALPPTQARALAAALGLTAGPRTVDRFLVGLAVLTLLADLAEERPLLRLADDAHWFDRASADALRFARLDLG</sequence>
<proteinExistence type="predicted"/>
<protein>
    <submittedName>
        <fullName evidence="1">Uncharacterized protein</fullName>
    </submittedName>
</protein>
<gene>
    <name evidence="1" type="ORF">GCM10022416_23100</name>
</gene>
<evidence type="ECO:0000313" key="2">
    <source>
        <dbReference type="Proteomes" id="UP001500266"/>
    </source>
</evidence>
<dbReference type="RefSeq" id="WP_345020318.1">
    <property type="nucleotide sequence ID" value="NZ_BAABDO010000025.1"/>
</dbReference>
<accession>A0ABP7YLV8</accession>